<evidence type="ECO:0000313" key="1">
    <source>
        <dbReference type="EMBL" id="WXB88307.1"/>
    </source>
</evidence>
<name>A0ABZ2MSR3_9BACI</name>
<keyword evidence="2" id="KW-1185">Reference proteome</keyword>
<dbReference type="RefSeq" id="WP_338787199.1">
    <property type="nucleotide sequence ID" value="NZ_CP147403.1"/>
</dbReference>
<gene>
    <name evidence="1" type="ORF">WCV66_24380</name>
</gene>
<accession>A0ABZ2MSR3</accession>
<proteinExistence type="predicted"/>
<dbReference type="Proteomes" id="UP001368328">
    <property type="component" value="Chromosome"/>
</dbReference>
<reference evidence="1 2" key="1">
    <citation type="submission" date="2024-02" db="EMBL/GenBank/DDBJ databases">
        <title>Seven novel Bacillus-like species.</title>
        <authorList>
            <person name="Liu G."/>
        </authorList>
    </citation>
    <scope>NUCLEOTIDE SEQUENCE [LARGE SCALE GENOMIC DNA]</scope>
    <source>
        <strain evidence="1 2">FJAT-53654</strain>
    </source>
</reference>
<dbReference type="EMBL" id="CP147403">
    <property type="protein sequence ID" value="WXB88307.1"/>
    <property type="molecule type" value="Genomic_DNA"/>
</dbReference>
<sequence>MEWLLLLAVVIWFILFLRKKLSFKFSLSPISLEIKPIKGLKKLSDDLEKSLSNSYMENVEERVKRENKLKENEYKWRLLDLKRYFILTSLLKESPMFSQKVDELWHQMLMFTREYDDFSKKYLGTILHHSPNVNVVPDPDLRGFFDWVYAELFHIRKENIHLYKGFFRYPVHPDIIDEFKNLPENELIDIYFNSDTKYSTTVLSLISSMKKTANKVKDYEKSVIREKMKKSKSQENYNTMLVPFLSVSYFHYDEFTSYMKISSNSSSSCTSCGSASSCSSCSSGSSCSSCGGGGD</sequence>
<evidence type="ECO:0000313" key="2">
    <source>
        <dbReference type="Proteomes" id="UP001368328"/>
    </source>
</evidence>
<protein>
    <submittedName>
        <fullName evidence="1">Uncharacterized protein</fullName>
    </submittedName>
</protein>
<organism evidence="1 2">
    <name type="scientific">Metabacillus rhizosphaerae</name>
    <dbReference type="NCBI Taxonomy" id="3117747"/>
    <lineage>
        <taxon>Bacteria</taxon>
        <taxon>Bacillati</taxon>
        <taxon>Bacillota</taxon>
        <taxon>Bacilli</taxon>
        <taxon>Bacillales</taxon>
        <taxon>Bacillaceae</taxon>
        <taxon>Metabacillus</taxon>
    </lineage>
</organism>